<feature type="binding site" evidence="2">
    <location>
        <position position="119"/>
    </location>
    <ligand>
        <name>Mg(2+)</name>
        <dbReference type="ChEBI" id="CHEBI:18420"/>
    </ligand>
</feature>
<evidence type="ECO:0000256" key="2">
    <source>
        <dbReference type="PIRSR" id="PIRSR603542-2"/>
    </source>
</evidence>
<dbReference type="SUPFAM" id="SSF56214">
    <property type="entry name" value="4'-phosphopantetheinyl transferase"/>
    <property type="match status" value="2"/>
</dbReference>
<dbReference type="Gene3D" id="3.90.470.20">
    <property type="entry name" value="4'-phosphopantetheinyl transferase domain"/>
    <property type="match status" value="1"/>
</dbReference>
<feature type="binding site" evidence="1">
    <location>
        <position position="118"/>
    </location>
    <ligand>
        <name>CoA</name>
        <dbReference type="ChEBI" id="CHEBI:57287"/>
    </ligand>
</feature>
<feature type="binding site" evidence="1">
    <location>
        <position position="169"/>
    </location>
    <ligand>
        <name>CoA</name>
        <dbReference type="ChEBI" id="CHEBI:57287"/>
    </ligand>
</feature>
<feature type="domain" description="4'-phosphopantetheinyl transferase N-terminal" evidence="3">
    <location>
        <begin position="39"/>
        <end position="108"/>
    </location>
</feature>
<comment type="caution">
    <text evidence="4">The sequence shown here is derived from an EMBL/GenBank/DDBJ whole genome shotgun (WGS) entry which is preliminary data.</text>
</comment>
<keyword evidence="2" id="KW-0460">Magnesium</keyword>
<dbReference type="AlphaFoldDB" id="A0A562NVH5"/>
<dbReference type="GO" id="GO:0009239">
    <property type="term" value="P:enterobactin biosynthetic process"/>
    <property type="evidence" value="ECO:0007669"/>
    <property type="project" value="InterPro"/>
</dbReference>
<sequence>MSETETEALRQTAQRLLPPGFGCAVLPISAIAPPLLPAERVEIARAVPKRAHEFALGRAVLRRAIAEAGHLLSPETPITVLPDRRPRLPAGIRASLSHSNGFCIAIAAPVGGAHPGVDIELTDQACAPTDLQQMVAPARGRGAEVPPLLIFSAKEAAFKAQYPLTQEMLDFSDAAMVLSGDRFRARLPGGRILSGRWAECSGHYLSISLCAG</sequence>
<evidence type="ECO:0000313" key="4">
    <source>
        <dbReference type="EMBL" id="TWI35706.1"/>
    </source>
</evidence>
<name>A0A562NVH5_9RHOB</name>
<evidence type="ECO:0000256" key="1">
    <source>
        <dbReference type="PIRSR" id="PIRSR603542-1"/>
    </source>
</evidence>
<feature type="binding site" evidence="2">
    <location>
        <position position="118"/>
    </location>
    <ligand>
        <name>Mg(2+)</name>
        <dbReference type="ChEBI" id="CHEBI:18420"/>
    </ligand>
</feature>
<evidence type="ECO:0000259" key="3">
    <source>
        <dbReference type="Pfam" id="PF17837"/>
    </source>
</evidence>
<dbReference type="Proteomes" id="UP000316225">
    <property type="component" value="Unassembled WGS sequence"/>
</dbReference>
<accession>A0A562NVH5</accession>
<dbReference type="RefSeq" id="WP_145396777.1">
    <property type="nucleotide sequence ID" value="NZ_VLKU01000003.1"/>
</dbReference>
<reference evidence="4 5" key="1">
    <citation type="journal article" date="2015" name="Stand. Genomic Sci.">
        <title>Genomic Encyclopedia of Bacterial and Archaeal Type Strains, Phase III: the genomes of soil and plant-associated and newly described type strains.</title>
        <authorList>
            <person name="Whitman W.B."/>
            <person name="Woyke T."/>
            <person name="Klenk H.P."/>
            <person name="Zhou Y."/>
            <person name="Lilburn T.G."/>
            <person name="Beck B.J."/>
            <person name="De Vos P."/>
            <person name="Vandamme P."/>
            <person name="Eisen J.A."/>
            <person name="Garrity G."/>
            <person name="Hugenholtz P."/>
            <person name="Kyrpides N.C."/>
        </authorList>
    </citation>
    <scope>NUCLEOTIDE SEQUENCE [LARGE SCALE GENOMIC DNA]</scope>
    <source>
        <strain evidence="4 5">CGMCC 1.5364</strain>
    </source>
</reference>
<keyword evidence="2" id="KW-0479">Metal-binding</keyword>
<dbReference type="GO" id="GO:0009366">
    <property type="term" value="C:enterobactin synthetase complex"/>
    <property type="evidence" value="ECO:0007669"/>
    <property type="project" value="InterPro"/>
</dbReference>
<dbReference type="InterPro" id="IPR003542">
    <property type="entry name" value="Enbac_synth_compD-like"/>
</dbReference>
<dbReference type="GO" id="GO:0008897">
    <property type="term" value="F:holo-[acyl-carrier-protein] synthase activity"/>
    <property type="evidence" value="ECO:0007669"/>
    <property type="project" value="InterPro"/>
</dbReference>
<keyword evidence="5" id="KW-1185">Reference proteome</keyword>
<feature type="binding site" evidence="1">
    <location>
        <position position="155"/>
    </location>
    <ligand>
        <name>CoA</name>
        <dbReference type="ChEBI" id="CHEBI:57287"/>
    </ligand>
</feature>
<dbReference type="OrthoDB" id="8210607at2"/>
<feature type="binding site" evidence="1">
    <location>
        <position position="159"/>
    </location>
    <ligand>
        <name>CoA</name>
        <dbReference type="ChEBI" id="CHEBI:57287"/>
    </ligand>
</feature>
<dbReference type="InterPro" id="IPR041354">
    <property type="entry name" value="4PPT_N"/>
</dbReference>
<evidence type="ECO:0000313" key="5">
    <source>
        <dbReference type="Proteomes" id="UP000316225"/>
    </source>
</evidence>
<protein>
    <recommendedName>
        <fullName evidence="3">4'-phosphopantetheinyl transferase N-terminal domain-containing protein</fullName>
    </recommendedName>
</protein>
<dbReference type="PANTHER" id="PTHR38096:SF1">
    <property type="entry name" value="ENTEROBACTIN SYNTHASE COMPONENT D"/>
    <property type="match status" value="1"/>
</dbReference>
<dbReference type="PRINTS" id="PR01399">
    <property type="entry name" value="ENTSNTHTASED"/>
</dbReference>
<proteinExistence type="predicted"/>
<dbReference type="GO" id="GO:0005886">
    <property type="term" value="C:plasma membrane"/>
    <property type="evidence" value="ECO:0007669"/>
    <property type="project" value="TreeGrafter"/>
</dbReference>
<dbReference type="InterPro" id="IPR037143">
    <property type="entry name" value="4-PPantetheinyl_Trfase_dom_sf"/>
</dbReference>
<feature type="binding site" evidence="2">
    <location>
        <position position="120"/>
    </location>
    <ligand>
        <name>Mg(2+)</name>
        <dbReference type="ChEBI" id="CHEBI:18420"/>
    </ligand>
</feature>
<dbReference type="PANTHER" id="PTHR38096">
    <property type="entry name" value="ENTEROBACTIN SYNTHASE COMPONENT D"/>
    <property type="match status" value="1"/>
</dbReference>
<dbReference type="GO" id="GO:0000287">
    <property type="term" value="F:magnesium ion binding"/>
    <property type="evidence" value="ECO:0007669"/>
    <property type="project" value="InterPro"/>
</dbReference>
<comment type="cofactor">
    <cofactor evidence="2">
        <name>Mg(2+)</name>
        <dbReference type="ChEBI" id="CHEBI:18420"/>
    </cofactor>
</comment>
<feature type="binding site" evidence="1">
    <location>
        <begin position="97"/>
        <end position="98"/>
    </location>
    <ligand>
        <name>CoA</name>
        <dbReference type="ChEBI" id="CHEBI:57287"/>
    </ligand>
</feature>
<dbReference type="EMBL" id="VLKU01000003">
    <property type="protein sequence ID" value="TWI35706.1"/>
    <property type="molecule type" value="Genomic_DNA"/>
</dbReference>
<feature type="binding site" evidence="1">
    <location>
        <position position="50"/>
    </location>
    <ligand>
        <name>CoA</name>
        <dbReference type="ChEBI" id="CHEBI:57287"/>
    </ligand>
</feature>
<dbReference type="Pfam" id="PF17837">
    <property type="entry name" value="4PPT_N"/>
    <property type="match status" value="1"/>
</dbReference>
<feature type="binding site" evidence="1">
    <location>
        <position position="58"/>
    </location>
    <ligand>
        <name>CoA</name>
        <dbReference type="ChEBI" id="CHEBI:57287"/>
    </ligand>
</feature>
<gene>
    <name evidence="4" type="ORF">IQ24_01064</name>
</gene>
<organism evidence="4 5">
    <name type="scientific">Paracoccus sulfuroxidans</name>
    <dbReference type="NCBI Taxonomy" id="384678"/>
    <lineage>
        <taxon>Bacteria</taxon>
        <taxon>Pseudomonadati</taxon>
        <taxon>Pseudomonadota</taxon>
        <taxon>Alphaproteobacteria</taxon>
        <taxon>Rhodobacterales</taxon>
        <taxon>Paracoccaceae</taxon>
        <taxon>Paracoccus</taxon>
    </lineage>
</organism>